<proteinExistence type="predicted"/>
<sequence length="588" mass="66457">MAPYNYTPLEPGDIRLLSLSTAEDGELCASIKHVPFDREDPIVYSALSYVWGTAGFTVPLRCDGAILHITPTLAEALRQTIRLGEQNALWVDQICINQQDLQERSQQVKKMNAIFKCARRVVAHLGQSTPSTPLAIDLVTRVGTIAKNMSGDMFLWDYERYHPESLQTYERVSAEETENLGIPFSDTASWDAFSEFYDRPWFERIWIVQEMLPSRDAVVMCGAHSIPWDLVKSAAQWYHYKAGAISERHRRSVDGIGLTIGQKTAPTFGWDLKRLLPAFRSRKATNPRDKVYALLGLSEVDIDGQGDRFEVDYTKDVRAIFTYTARMLIKGTLPRPSQANLDILLHARRSTYRCLDDSEPQADDWPSWVPDWRRHLGRGCEWGIGSHFEEWQDEYSAGAHTEEEAETLSDPFTLRARGTIVGRAVYVSPHSHFGDIVQHGNMREARDLYLGMVSSYPTGQAADEAFAMTMLGGVLPESIADKEISVQQYTNNYLGWLDAINMPHDTPEEEALRLEKAMEYRDLGFDNDWGQSVHKAYCERRWYALDTGHVGLGNHHMQEGDVVAKLVGLSGPCVLRPLENGAGYRFIG</sequence>
<protein>
    <recommendedName>
        <fullName evidence="1">Heterokaryon incompatibility domain-containing protein</fullName>
    </recommendedName>
</protein>
<evidence type="ECO:0000313" key="2">
    <source>
        <dbReference type="EMBL" id="KAG7291958.1"/>
    </source>
</evidence>
<dbReference type="EMBL" id="JAHCVI010000001">
    <property type="protein sequence ID" value="KAG7291958.1"/>
    <property type="molecule type" value="Genomic_DNA"/>
</dbReference>
<keyword evidence="3" id="KW-1185">Reference proteome</keyword>
<feature type="domain" description="Heterokaryon incompatibility" evidence="1">
    <location>
        <begin position="44"/>
        <end position="210"/>
    </location>
</feature>
<dbReference type="InterPro" id="IPR010730">
    <property type="entry name" value="HET"/>
</dbReference>
<reference evidence="2" key="1">
    <citation type="submission" date="2023-02" db="EMBL/GenBank/DDBJ databases">
        <authorList>
            <person name="Palmer J.M."/>
        </authorList>
    </citation>
    <scope>NUCLEOTIDE SEQUENCE</scope>
    <source>
        <strain evidence="2">FW57</strain>
    </source>
</reference>
<organism evidence="2 3">
    <name type="scientific">Staphylotrichum longicolle</name>
    <dbReference type="NCBI Taxonomy" id="669026"/>
    <lineage>
        <taxon>Eukaryota</taxon>
        <taxon>Fungi</taxon>
        <taxon>Dikarya</taxon>
        <taxon>Ascomycota</taxon>
        <taxon>Pezizomycotina</taxon>
        <taxon>Sordariomycetes</taxon>
        <taxon>Sordariomycetidae</taxon>
        <taxon>Sordariales</taxon>
        <taxon>Chaetomiaceae</taxon>
        <taxon>Staphylotrichum</taxon>
    </lineage>
</organism>
<dbReference type="Proteomes" id="UP001197093">
    <property type="component" value="Unassembled WGS sequence"/>
</dbReference>
<dbReference type="PANTHER" id="PTHR24148">
    <property type="entry name" value="ANKYRIN REPEAT DOMAIN-CONTAINING PROTEIN 39 HOMOLOG-RELATED"/>
    <property type="match status" value="1"/>
</dbReference>
<evidence type="ECO:0000259" key="1">
    <source>
        <dbReference type="Pfam" id="PF06985"/>
    </source>
</evidence>
<dbReference type="InterPro" id="IPR052895">
    <property type="entry name" value="HetReg/Transcr_Mod"/>
</dbReference>
<name>A0AAD4F270_9PEZI</name>
<dbReference type="PANTHER" id="PTHR24148:SF64">
    <property type="entry name" value="HETEROKARYON INCOMPATIBILITY DOMAIN-CONTAINING PROTEIN"/>
    <property type="match status" value="1"/>
</dbReference>
<comment type="caution">
    <text evidence="2">The sequence shown here is derived from an EMBL/GenBank/DDBJ whole genome shotgun (WGS) entry which is preliminary data.</text>
</comment>
<dbReference type="AlphaFoldDB" id="A0AAD4F270"/>
<evidence type="ECO:0000313" key="3">
    <source>
        <dbReference type="Proteomes" id="UP001197093"/>
    </source>
</evidence>
<gene>
    <name evidence="2" type="ORF">NEMBOFW57_001987</name>
</gene>
<accession>A0AAD4F270</accession>
<dbReference type="Pfam" id="PF06985">
    <property type="entry name" value="HET"/>
    <property type="match status" value="1"/>
</dbReference>